<evidence type="ECO:0000256" key="9">
    <source>
        <dbReference type="ARBA" id="ARBA00023065"/>
    </source>
</evidence>
<feature type="transmembrane region" description="Helical" evidence="13">
    <location>
        <begin position="219"/>
        <end position="236"/>
    </location>
</feature>
<feature type="transmembrane region" description="Helical" evidence="13">
    <location>
        <begin position="6"/>
        <end position="25"/>
    </location>
</feature>
<keyword evidence="5 13" id="KW-0812">Transmembrane</keyword>
<feature type="transmembrane region" description="Helical" evidence="13">
    <location>
        <begin position="181"/>
        <end position="199"/>
    </location>
</feature>
<keyword evidence="6" id="KW-0769">Symport</keyword>
<keyword evidence="4" id="KW-1003">Cell membrane</keyword>
<evidence type="ECO:0000256" key="5">
    <source>
        <dbReference type="ARBA" id="ARBA00022692"/>
    </source>
</evidence>
<dbReference type="PANTHER" id="PTHR48086:SF3">
    <property type="entry name" value="SODIUM_PROLINE SYMPORTER"/>
    <property type="match status" value="1"/>
</dbReference>
<keyword evidence="8" id="KW-0915">Sodium</keyword>
<evidence type="ECO:0000256" key="8">
    <source>
        <dbReference type="ARBA" id="ARBA00023053"/>
    </source>
</evidence>
<evidence type="ECO:0000256" key="7">
    <source>
        <dbReference type="ARBA" id="ARBA00022989"/>
    </source>
</evidence>
<dbReference type="GO" id="GO:0006814">
    <property type="term" value="P:sodium ion transport"/>
    <property type="evidence" value="ECO:0007669"/>
    <property type="project" value="UniProtKB-KW"/>
</dbReference>
<accession>A0A6S6SGA1</accession>
<comment type="subcellular location">
    <subcellularLocation>
        <location evidence="1">Cell membrane</location>
        <topology evidence="1">Multi-pass membrane protein</topology>
    </subcellularLocation>
</comment>
<feature type="transmembrane region" description="Helical" evidence="13">
    <location>
        <begin position="68"/>
        <end position="94"/>
    </location>
</feature>
<dbReference type="InterPro" id="IPR050277">
    <property type="entry name" value="Sodium:Solute_Symporter"/>
</dbReference>
<keyword evidence="10 13" id="KW-0472">Membrane</keyword>
<evidence type="ECO:0000256" key="1">
    <source>
        <dbReference type="ARBA" id="ARBA00004651"/>
    </source>
</evidence>
<proteinExistence type="inferred from homology"/>
<name>A0A6S6SGA1_9BACT</name>
<dbReference type="InterPro" id="IPR001734">
    <property type="entry name" value="Na/solute_symporter"/>
</dbReference>
<evidence type="ECO:0000313" key="14">
    <source>
        <dbReference type="EMBL" id="CAA6807434.1"/>
    </source>
</evidence>
<protein>
    <submittedName>
        <fullName evidence="14">Sodium/solute symporter</fullName>
    </submittedName>
</protein>
<evidence type="ECO:0000256" key="4">
    <source>
        <dbReference type="ARBA" id="ARBA00022475"/>
    </source>
</evidence>
<feature type="transmembrane region" description="Helical" evidence="13">
    <location>
        <begin position="114"/>
        <end position="131"/>
    </location>
</feature>
<evidence type="ECO:0000256" key="2">
    <source>
        <dbReference type="ARBA" id="ARBA00006434"/>
    </source>
</evidence>
<evidence type="ECO:0000256" key="12">
    <source>
        <dbReference type="ARBA" id="ARBA00033708"/>
    </source>
</evidence>
<evidence type="ECO:0000256" key="10">
    <source>
        <dbReference type="ARBA" id="ARBA00023136"/>
    </source>
</evidence>
<reference evidence="14" key="1">
    <citation type="submission" date="2020-01" db="EMBL/GenBank/DDBJ databases">
        <authorList>
            <person name="Meier V. D."/>
            <person name="Meier V D."/>
        </authorList>
    </citation>
    <scope>NUCLEOTIDE SEQUENCE</scope>
    <source>
        <strain evidence="14">HLG_WM_MAG_10</strain>
    </source>
</reference>
<feature type="transmembrane region" description="Helical" evidence="13">
    <location>
        <begin position="392"/>
        <end position="417"/>
    </location>
</feature>
<feature type="transmembrane region" description="Helical" evidence="13">
    <location>
        <begin position="340"/>
        <end position="358"/>
    </location>
</feature>
<feature type="transmembrane region" description="Helical" evidence="13">
    <location>
        <begin position="423"/>
        <end position="441"/>
    </location>
</feature>
<dbReference type="InterPro" id="IPR038377">
    <property type="entry name" value="Na/Glc_symporter_sf"/>
</dbReference>
<evidence type="ECO:0000256" key="13">
    <source>
        <dbReference type="SAM" id="Phobius"/>
    </source>
</evidence>
<keyword evidence="7 13" id="KW-1133">Transmembrane helix</keyword>
<keyword evidence="3" id="KW-0813">Transport</keyword>
<comment type="similarity">
    <text evidence="2">Belongs to the sodium:solute symporter (SSF) (TC 2.A.21) family.</text>
</comment>
<gene>
    <name evidence="14" type="ORF">HELGO_WM34929</name>
</gene>
<dbReference type="Gene3D" id="1.20.1730.10">
    <property type="entry name" value="Sodium/glucose cotransporter"/>
    <property type="match status" value="1"/>
</dbReference>
<feature type="transmembrane region" description="Helical" evidence="13">
    <location>
        <begin position="45"/>
        <end position="62"/>
    </location>
</feature>
<feature type="transmembrane region" description="Helical" evidence="13">
    <location>
        <begin position="364"/>
        <end position="385"/>
    </location>
</feature>
<comment type="catalytic activity">
    <reaction evidence="12">
        <text>L-proline(in) + Na(+)(in) = L-proline(out) + Na(+)(out)</text>
        <dbReference type="Rhea" id="RHEA:28967"/>
        <dbReference type="ChEBI" id="CHEBI:29101"/>
        <dbReference type="ChEBI" id="CHEBI:60039"/>
    </reaction>
</comment>
<dbReference type="PROSITE" id="PS50283">
    <property type="entry name" value="NA_SOLUT_SYMP_3"/>
    <property type="match status" value="1"/>
</dbReference>
<dbReference type="GO" id="GO:0005886">
    <property type="term" value="C:plasma membrane"/>
    <property type="evidence" value="ECO:0007669"/>
    <property type="project" value="UniProtKB-SubCell"/>
</dbReference>
<feature type="transmembrane region" description="Helical" evidence="13">
    <location>
        <begin position="298"/>
        <end position="319"/>
    </location>
</feature>
<evidence type="ECO:0000256" key="6">
    <source>
        <dbReference type="ARBA" id="ARBA00022847"/>
    </source>
</evidence>
<feature type="transmembrane region" description="Helical" evidence="13">
    <location>
        <begin position="257"/>
        <end position="278"/>
    </location>
</feature>
<evidence type="ECO:0000256" key="3">
    <source>
        <dbReference type="ARBA" id="ARBA00022448"/>
    </source>
</evidence>
<sequence>MDNIITWQWALVLLSSFVLILFSPVAKNAKQFFRAENTSGQAPNFVLLTSSLVISWIFAKSITNAANLGLSFGFVGGLAYAGYYFSFCVAGLIIYQLRTKGGFESIHQFLHQKYGRSALWLFSVLIAIRLFNEIWSNTMVIGSYFGAVGTSAYYASILVFTGLTLVYSLKGGMRSSMFTDLIQMVLFGVLLSIILSQMIPQTEGGISAYVQEGTWSMAMGLNLLFVALIQSFSYPFHDPVMTDRGFIADPKMTLKSFFWAGLIGAICILLFSFVGIFARMNGLEGEAPVVVSKTLGLAMMLIMNFIMITSAASTLDSTFSSFSKLITIDLGWTKEITVQKGRLTMAVLALLGTIPVFFNPEILSATTVSGTMVIGLAPVFLLWNWKMPTISFHLSVGVGILTGLVLLVGCPSCFLFFEGKYGDYLSLNILGSIACFLAFLIPKWYQHSIRH</sequence>
<feature type="non-terminal residue" evidence="14">
    <location>
        <position position="451"/>
    </location>
</feature>
<dbReference type="EMBL" id="CACVAQ010000133">
    <property type="protein sequence ID" value="CAA6807434.1"/>
    <property type="molecule type" value="Genomic_DNA"/>
</dbReference>
<dbReference type="PANTHER" id="PTHR48086">
    <property type="entry name" value="SODIUM/PROLINE SYMPORTER-RELATED"/>
    <property type="match status" value="1"/>
</dbReference>
<keyword evidence="11" id="KW-0739">Sodium transport</keyword>
<keyword evidence="9" id="KW-0406">Ion transport</keyword>
<dbReference type="GO" id="GO:0015293">
    <property type="term" value="F:symporter activity"/>
    <property type="evidence" value="ECO:0007669"/>
    <property type="project" value="UniProtKB-KW"/>
</dbReference>
<feature type="transmembrane region" description="Helical" evidence="13">
    <location>
        <begin position="151"/>
        <end position="169"/>
    </location>
</feature>
<evidence type="ECO:0000256" key="11">
    <source>
        <dbReference type="ARBA" id="ARBA00023201"/>
    </source>
</evidence>
<organism evidence="14">
    <name type="scientific">uncultured Aureispira sp</name>
    <dbReference type="NCBI Taxonomy" id="1331704"/>
    <lineage>
        <taxon>Bacteria</taxon>
        <taxon>Pseudomonadati</taxon>
        <taxon>Bacteroidota</taxon>
        <taxon>Saprospiria</taxon>
        <taxon>Saprospirales</taxon>
        <taxon>Saprospiraceae</taxon>
        <taxon>Aureispira</taxon>
        <taxon>environmental samples</taxon>
    </lineage>
</organism>
<dbReference type="AlphaFoldDB" id="A0A6S6SGA1"/>